<dbReference type="Gene3D" id="1.10.10.10">
    <property type="entry name" value="Winged helix-like DNA-binding domain superfamily/Winged helix DNA-binding domain"/>
    <property type="match status" value="1"/>
</dbReference>
<dbReference type="RefSeq" id="WP_012034929.1">
    <property type="nucleotide sequence ID" value="NC_009464.1"/>
</dbReference>
<dbReference type="OrthoDB" id="140281at2157"/>
<organism evidence="1 2">
    <name type="scientific">Methanocella arvoryzae (strain DSM 22066 / NBRC 105507 / MRE50)</name>
    <dbReference type="NCBI Taxonomy" id="351160"/>
    <lineage>
        <taxon>Archaea</taxon>
        <taxon>Methanobacteriati</taxon>
        <taxon>Methanobacteriota</taxon>
        <taxon>Stenosarchaea group</taxon>
        <taxon>Methanomicrobia</taxon>
        <taxon>Methanocellales</taxon>
        <taxon>Methanocellaceae</taxon>
        <taxon>Methanocella</taxon>
    </lineage>
</organism>
<proteinExistence type="predicted"/>
<dbReference type="Proteomes" id="UP000000663">
    <property type="component" value="Chromosome"/>
</dbReference>
<dbReference type="GeneID" id="5145465"/>
<sequence>MADENVEAMVGYISGNVRRKQIVEALSRGAESIEALGKLTRIPRLSLDKMMEEMAGKNIVKKEKNVYKLTEAGEQATTVLKAMR</sequence>
<dbReference type="STRING" id="351160.RCIX2604"/>
<dbReference type="InterPro" id="IPR036390">
    <property type="entry name" value="WH_DNA-bd_sf"/>
</dbReference>
<gene>
    <name evidence="1" type="ORF">RCIX2604</name>
</gene>
<accession>Q0W1T7</accession>
<dbReference type="AlphaFoldDB" id="Q0W1T7"/>
<evidence type="ECO:0000313" key="1">
    <source>
        <dbReference type="EMBL" id="CAJ37656.1"/>
    </source>
</evidence>
<evidence type="ECO:0008006" key="3">
    <source>
        <dbReference type="Google" id="ProtNLM"/>
    </source>
</evidence>
<dbReference type="EMBL" id="AM114193">
    <property type="protein sequence ID" value="CAJ37656.1"/>
    <property type="molecule type" value="Genomic_DNA"/>
</dbReference>
<dbReference type="InterPro" id="IPR036388">
    <property type="entry name" value="WH-like_DNA-bd_sf"/>
</dbReference>
<dbReference type="KEGG" id="rci:RCIX2604"/>
<evidence type="ECO:0000313" key="2">
    <source>
        <dbReference type="Proteomes" id="UP000000663"/>
    </source>
</evidence>
<dbReference type="eggNOG" id="arCOG01060">
    <property type="taxonomic scope" value="Archaea"/>
</dbReference>
<protein>
    <recommendedName>
        <fullName evidence="3">ArnR1-like winged helix-turn-helix domain-containing protein</fullName>
    </recommendedName>
</protein>
<reference evidence="1 2" key="1">
    <citation type="journal article" date="2006" name="Science">
        <title>Genome of rice cluster I archaea -- the key methane producers in the rice rhizosphere.</title>
        <authorList>
            <person name="Erkel C."/>
            <person name="Kube M."/>
            <person name="Reinhardt R."/>
            <person name="Liesack W."/>
        </authorList>
    </citation>
    <scope>NUCLEOTIDE SEQUENCE [LARGE SCALE GENOMIC DNA]</scope>
    <source>
        <strain evidence="2">DSM 22066 / NBRC 105507 / MRE50</strain>
    </source>
</reference>
<keyword evidence="2" id="KW-1185">Reference proteome</keyword>
<dbReference type="SUPFAM" id="SSF46785">
    <property type="entry name" value="Winged helix' DNA-binding domain"/>
    <property type="match status" value="1"/>
</dbReference>
<name>Q0W1T7_METAR</name>